<proteinExistence type="predicted"/>
<name>A0A851CHQ8_CALVR</name>
<dbReference type="AlphaFoldDB" id="A0A851CHQ8"/>
<feature type="non-terminal residue" evidence="1">
    <location>
        <position position="68"/>
    </location>
</feature>
<evidence type="ECO:0000313" key="1">
    <source>
        <dbReference type="EMBL" id="NWI56841.1"/>
    </source>
</evidence>
<evidence type="ECO:0000313" key="2">
    <source>
        <dbReference type="Proteomes" id="UP000642973"/>
    </source>
</evidence>
<organism evidence="1 2">
    <name type="scientific">Calyptomena viridis</name>
    <name type="common">Lesser green broadbill</name>
    <dbReference type="NCBI Taxonomy" id="135972"/>
    <lineage>
        <taxon>Eukaryota</taxon>
        <taxon>Metazoa</taxon>
        <taxon>Chordata</taxon>
        <taxon>Craniata</taxon>
        <taxon>Vertebrata</taxon>
        <taxon>Euteleostomi</taxon>
        <taxon>Archelosauria</taxon>
        <taxon>Archosauria</taxon>
        <taxon>Dinosauria</taxon>
        <taxon>Saurischia</taxon>
        <taxon>Theropoda</taxon>
        <taxon>Coelurosauria</taxon>
        <taxon>Aves</taxon>
        <taxon>Neognathae</taxon>
        <taxon>Neoaves</taxon>
        <taxon>Telluraves</taxon>
        <taxon>Australaves</taxon>
        <taxon>Passeriformes</taxon>
        <taxon>Eurylaimidae</taxon>
        <taxon>Calyptomena</taxon>
    </lineage>
</organism>
<dbReference type="Proteomes" id="UP000642973">
    <property type="component" value="Unassembled WGS sequence"/>
</dbReference>
<gene>
    <name evidence="1" type="primary">Mcm7</name>
    <name evidence="1" type="ORF">CALVIR_R14900</name>
</gene>
<reference evidence="1" key="1">
    <citation type="submission" date="2019-10" db="EMBL/GenBank/DDBJ databases">
        <title>Bird 10,000 Genomes (B10K) Project - Family phase.</title>
        <authorList>
            <person name="Zhang G."/>
        </authorList>
    </citation>
    <scope>NUCLEOTIDE SEQUENCE</scope>
    <source>
        <strain evidence="1">B10K-DU-002-55</strain>
        <tissue evidence="1">Muscle</tissue>
    </source>
</reference>
<protein>
    <submittedName>
        <fullName evidence="1">MCM7 factor</fullName>
    </submittedName>
</protein>
<keyword evidence="2" id="KW-1185">Reference proteome</keyword>
<comment type="caution">
    <text evidence="1">The sequence shown here is derived from an EMBL/GenBank/DDBJ whole genome shotgun (WGS) entry which is preliminary data.</text>
</comment>
<feature type="non-terminal residue" evidence="1">
    <location>
        <position position="1"/>
    </location>
</feature>
<sequence length="68" mass="7314">RPPRVPEAIVGVLRELAGPGGRSVSLPEALGVLGTRGFTPPQVWAALAEYEELHVLQVNPQRSKVTFV</sequence>
<accession>A0A851CHQ8</accession>
<dbReference type="EMBL" id="WEIV01020172">
    <property type="protein sequence ID" value="NWI56841.1"/>
    <property type="molecule type" value="Genomic_DNA"/>
</dbReference>